<comment type="caution">
    <text evidence="1">The sequence shown here is derived from an EMBL/GenBank/DDBJ whole genome shotgun (WGS) entry which is preliminary data.</text>
</comment>
<protein>
    <submittedName>
        <fullName evidence="1">Uncharacterized protein</fullName>
    </submittedName>
</protein>
<evidence type="ECO:0000313" key="1">
    <source>
        <dbReference type="EMBL" id="TKD09798.1"/>
    </source>
</evidence>
<keyword evidence="2" id="KW-1185">Reference proteome</keyword>
<dbReference type="Proteomes" id="UP000309215">
    <property type="component" value="Unassembled WGS sequence"/>
</dbReference>
<gene>
    <name evidence="1" type="ORF">E8A74_11610</name>
</gene>
<sequence length="107" mass="11905">MQSSKVVEALELAVPAADGEELLFRLEVLAHGAGNARRYRCRLYRLESFRFRVLGSKSGGRGRKWDGADYRCWVVDDSLGVDLLSYPSIAKARNAAVFSLKTQLGLQ</sequence>
<evidence type="ECO:0000313" key="2">
    <source>
        <dbReference type="Proteomes" id="UP000309215"/>
    </source>
</evidence>
<dbReference type="OrthoDB" id="9840877at2"/>
<dbReference type="RefSeq" id="WP_136929021.1">
    <property type="nucleotide sequence ID" value="NZ_SSMQ01000009.1"/>
</dbReference>
<proteinExistence type="predicted"/>
<dbReference type="AlphaFoldDB" id="A0A4U1JGN3"/>
<dbReference type="EMBL" id="SSMQ01000009">
    <property type="protein sequence ID" value="TKD09798.1"/>
    <property type="molecule type" value="Genomic_DNA"/>
</dbReference>
<organism evidence="1 2">
    <name type="scientific">Polyangium fumosum</name>
    <dbReference type="NCBI Taxonomy" id="889272"/>
    <lineage>
        <taxon>Bacteria</taxon>
        <taxon>Pseudomonadati</taxon>
        <taxon>Myxococcota</taxon>
        <taxon>Polyangia</taxon>
        <taxon>Polyangiales</taxon>
        <taxon>Polyangiaceae</taxon>
        <taxon>Polyangium</taxon>
    </lineage>
</organism>
<reference evidence="1 2" key="1">
    <citation type="submission" date="2019-04" db="EMBL/GenBank/DDBJ databases">
        <authorList>
            <person name="Li Y."/>
            <person name="Wang J."/>
        </authorList>
    </citation>
    <scope>NUCLEOTIDE SEQUENCE [LARGE SCALE GENOMIC DNA]</scope>
    <source>
        <strain evidence="1 2">DSM 14668</strain>
    </source>
</reference>
<name>A0A4U1JGN3_9BACT</name>
<accession>A0A4U1JGN3</accession>